<comment type="caution">
    <text evidence="1">The sequence shown here is derived from an EMBL/GenBank/DDBJ whole genome shotgun (WGS) entry which is preliminary data.</text>
</comment>
<sequence>MRKCWRRRKYRRIGKATTSRKNVKMIRFQRNQHRRVWKIRRVAKIHCKIVLPLKLFWAKFKNAYIDMMLNLAGNVGSLNTANSFGGKRIPRSRQVQIKYSNDEIEDRFVYEIYMALVATRELSARQRI</sequence>
<name>A0A1Q3DCD0_CEPFO</name>
<dbReference type="PANTHER" id="PTHR33702">
    <property type="entry name" value="BNAA09G40010D PROTEIN"/>
    <property type="match status" value="1"/>
</dbReference>
<dbReference type="OrthoDB" id="764584at2759"/>
<dbReference type="Proteomes" id="UP000187406">
    <property type="component" value="Unassembled WGS sequence"/>
</dbReference>
<dbReference type="PANTHER" id="PTHR33702:SF16">
    <property type="match status" value="1"/>
</dbReference>
<dbReference type="EMBL" id="BDDD01005989">
    <property type="protein sequence ID" value="GAV90121.1"/>
    <property type="molecule type" value="Genomic_DNA"/>
</dbReference>
<accession>A0A1Q3DCD0</accession>
<gene>
    <name evidence="1" type="ORF">CFOL_v3_33530</name>
</gene>
<evidence type="ECO:0000313" key="2">
    <source>
        <dbReference type="Proteomes" id="UP000187406"/>
    </source>
</evidence>
<dbReference type="InParanoid" id="A0A1Q3DCD0"/>
<proteinExistence type="predicted"/>
<reference evidence="2" key="1">
    <citation type="submission" date="2016-04" db="EMBL/GenBank/DDBJ databases">
        <title>Cephalotus genome sequencing.</title>
        <authorList>
            <person name="Fukushima K."/>
            <person name="Hasebe M."/>
            <person name="Fang X."/>
        </authorList>
    </citation>
    <scope>NUCLEOTIDE SEQUENCE [LARGE SCALE GENOMIC DNA]</scope>
    <source>
        <strain evidence="2">cv. St1</strain>
    </source>
</reference>
<keyword evidence="2" id="KW-1185">Reference proteome</keyword>
<protein>
    <submittedName>
        <fullName evidence="1">Uncharacterized protein</fullName>
    </submittedName>
</protein>
<organism evidence="1 2">
    <name type="scientific">Cephalotus follicularis</name>
    <name type="common">Albany pitcher plant</name>
    <dbReference type="NCBI Taxonomy" id="3775"/>
    <lineage>
        <taxon>Eukaryota</taxon>
        <taxon>Viridiplantae</taxon>
        <taxon>Streptophyta</taxon>
        <taxon>Embryophyta</taxon>
        <taxon>Tracheophyta</taxon>
        <taxon>Spermatophyta</taxon>
        <taxon>Magnoliopsida</taxon>
        <taxon>eudicotyledons</taxon>
        <taxon>Gunneridae</taxon>
        <taxon>Pentapetalae</taxon>
        <taxon>rosids</taxon>
        <taxon>fabids</taxon>
        <taxon>Oxalidales</taxon>
        <taxon>Cephalotaceae</taxon>
        <taxon>Cephalotus</taxon>
    </lineage>
</organism>
<dbReference type="AlphaFoldDB" id="A0A1Q3DCD0"/>
<evidence type="ECO:0000313" key="1">
    <source>
        <dbReference type="EMBL" id="GAV90121.1"/>
    </source>
</evidence>